<evidence type="ECO:0000313" key="2">
    <source>
        <dbReference type="Proteomes" id="UP000252458"/>
    </source>
</evidence>
<keyword evidence="2" id="KW-1185">Reference proteome</keyword>
<gene>
    <name evidence="1" type="ORF">DPV79_38790</name>
</gene>
<sequence>MEHEHLMAEVSFGGQRLCIIDKENGNDQMRIEFLVDLYVLPESVEMKFSLDEFIKTLDTAKTELKNCA</sequence>
<accession>A0A365QHQ2</accession>
<dbReference type="EMBL" id="QMFZ01000062">
    <property type="protein sequence ID" value="RBB32322.1"/>
    <property type="molecule type" value="Genomic_DNA"/>
</dbReference>
<comment type="caution">
    <text evidence="1">The sequence shown here is derived from an EMBL/GenBank/DDBJ whole genome shotgun (WGS) entry which is preliminary data.</text>
</comment>
<organism evidence="1 2">
    <name type="scientific">Burkholderia reimsis</name>
    <dbReference type="NCBI Taxonomy" id="2234132"/>
    <lineage>
        <taxon>Bacteria</taxon>
        <taxon>Pseudomonadati</taxon>
        <taxon>Pseudomonadota</taxon>
        <taxon>Betaproteobacteria</taxon>
        <taxon>Burkholderiales</taxon>
        <taxon>Burkholderiaceae</taxon>
        <taxon>Burkholderia</taxon>
    </lineage>
</organism>
<proteinExistence type="predicted"/>
<dbReference type="AlphaFoldDB" id="A0A365QHQ2"/>
<reference evidence="1 2" key="1">
    <citation type="submission" date="2018-06" db="EMBL/GenBank/DDBJ databases">
        <title>Draft genome sequence of Burkholderia reimsis strain BE51 isolated from a French agricultural soil.</title>
        <authorList>
            <person name="Esmaeel Q."/>
        </authorList>
    </citation>
    <scope>NUCLEOTIDE SEQUENCE [LARGE SCALE GENOMIC DNA]</scope>
    <source>
        <strain evidence="1 2">BE51</strain>
    </source>
</reference>
<name>A0A365QHQ2_9BURK</name>
<evidence type="ECO:0000313" key="1">
    <source>
        <dbReference type="EMBL" id="RBB32322.1"/>
    </source>
</evidence>
<protein>
    <submittedName>
        <fullName evidence="1">Uncharacterized protein</fullName>
    </submittedName>
</protein>
<dbReference type="Proteomes" id="UP000252458">
    <property type="component" value="Unassembled WGS sequence"/>
</dbReference>